<reference evidence="1" key="2">
    <citation type="journal article" date="2015" name="Data Brief">
        <title>Shoot transcriptome of the giant reed, Arundo donax.</title>
        <authorList>
            <person name="Barrero R.A."/>
            <person name="Guerrero F.D."/>
            <person name="Moolhuijzen P."/>
            <person name="Goolsby J.A."/>
            <person name="Tidwell J."/>
            <person name="Bellgard S.E."/>
            <person name="Bellgard M.I."/>
        </authorList>
    </citation>
    <scope>NUCLEOTIDE SEQUENCE</scope>
    <source>
        <tissue evidence="1">Shoot tissue taken approximately 20 cm above the soil surface</tissue>
    </source>
</reference>
<organism evidence="1">
    <name type="scientific">Arundo donax</name>
    <name type="common">Giant reed</name>
    <name type="synonym">Donax arundinaceus</name>
    <dbReference type="NCBI Taxonomy" id="35708"/>
    <lineage>
        <taxon>Eukaryota</taxon>
        <taxon>Viridiplantae</taxon>
        <taxon>Streptophyta</taxon>
        <taxon>Embryophyta</taxon>
        <taxon>Tracheophyta</taxon>
        <taxon>Spermatophyta</taxon>
        <taxon>Magnoliopsida</taxon>
        <taxon>Liliopsida</taxon>
        <taxon>Poales</taxon>
        <taxon>Poaceae</taxon>
        <taxon>PACMAD clade</taxon>
        <taxon>Arundinoideae</taxon>
        <taxon>Arundineae</taxon>
        <taxon>Arundo</taxon>
    </lineage>
</organism>
<evidence type="ECO:0000313" key="1">
    <source>
        <dbReference type="EMBL" id="JAD70840.1"/>
    </source>
</evidence>
<sequence length="62" mass="6973">MNGEYISCIRDRKEQARYGFSVSCKSNMLCWPCSPPLSSTVVAYLALNENYQDILVSFSASQ</sequence>
<name>A0A0A9CBR4_ARUDO</name>
<proteinExistence type="predicted"/>
<dbReference type="EMBL" id="GBRH01227055">
    <property type="protein sequence ID" value="JAD70840.1"/>
    <property type="molecule type" value="Transcribed_RNA"/>
</dbReference>
<reference evidence="1" key="1">
    <citation type="submission" date="2014-09" db="EMBL/GenBank/DDBJ databases">
        <authorList>
            <person name="Magalhaes I.L.F."/>
            <person name="Oliveira U."/>
            <person name="Santos F.R."/>
            <person name="Vidigal T.H.D.A."/>
            <person name="Brescovit A.D."/>
            <person name="Santos A.J."/>
        </authorList>
    </citation>
    <scope>NUCLEOTIDE SEQUENCE</scope>
    <source>
        <tissue evidence="1">Shoot tissue taken approximately 20 cm above the soil surface</tissue>
    </source>
</reference>
<accession>A0A0A9CBR4</accession>
<protein>
    <submittedName>
        <fullName evidence="1">Uncharacterized protein</fullName>
    </submittedName>
</protein>
<dbReference type="AlphaFoldDB" id="A0A0A9CBR4"/>